<gene>
    <name evidence="2" type="ORF">DRJ00_06255</name>
</gene>
<dbReference type="CDD" id="cd08500">
    <property type="entry name" value="PBP2_NikA_DppA_OppA_like_4"/>
    <property type="match status" value="1"/>
</dbReference>
<proteinExistence type="predicted"/>
<reference evidence="2 3" key="1">
    <citation type="submission" date="2018-06" db="EMBL/GenBank/DDBJ databases">
        <title>Extensive metabolic versatility and redundancy in microbially diverse, dynamic hydrothermal sediments.</title>
        <authorList>
            <person name="Dombrowski N."/>
            <person name="Teske A."/>
            <person name="Baker B.J."/>
        </authorList>
    </citation>
    <scope>NUCLEOTIDE SEQUENCE [LARGE SCALE GENOMIC DNA]</scope>
    <source>
        <strain evidence="2">B47_G16</strain>
    </source>
</reference>
<dbReference type="Proteomes" id="UP000279422">
    <property type="component" value="Unassembled WGS sequence"/>
</dbReference>
<dbReference type="PROSITE" id="PS01040">
    <property type="entry name" value="SBP_BACTERIAL_5"/>
    <property type="match status" value="1"/>
</dbReference>
<dbReference type="GO" id="GO:1904680">
    <property type="term" value="F:peptide transmembrane transporter activity"/>
    <property type="evidence" value="ECO:0007669"/>
    <property type="project" value="TreeGrafter"/>
</dbReference>
<dbReference type="EMBL" id="QMPZ01000096">
    <property type="protein sequence ID" value="RLE08462.1"/>
    <property type="molecule type" value="Genomic_DNA"/>
</dbReference>
<organism evidence="2 3">
    <name type="scientific">Aerophobetes bacterium</name>
    <dbReference type="NCBI Taxonomy" id="2030807"/>
    <lineage>
        <taxon>Bacteria</taxon>
        <taxon>Candidatus Aerophobota</taxon>
    </lineage>
</organism>
<feature type="domain" description="Solute-binding protein family 5" evidence="1">
    <location>
        <begin position="69"/>
        <end position="470"/>
    </location>
</feature>
<accession>A0A497E3F6</accession>
<comment type="caution">
    <text evidence="2">The sequence shown here is derived from an EMBL/GenBank/DDBJ whole genome shotgun (WGS) entry which is preliminary data.</text>
</comment>
<dbReference type="InterPro" id="IPR039424">
    <property type="entry name" value="SBP_5"/>
</dbReference>
<dbReference type="SUPFAM" id="SSF53850">
    <property type="entry name" value="Periplasmic binding protein-like II"/>
    <property type="match status" value="1"/>
</dbReference>
<evidence type="ECO:0000259" key="1">
    <source>
        <dbReference type="Pfam" id="PF00496"/>
    </source>
</evidence>
<name>A0A497E3F6_UNCAE</name>
<sequence length="600" mass="69604">MLRVKVAAGELPPVEERLPEEPLVVEPVEEIGEYGGTWHRVAIGPGDVGIINSRLTYEDLVRWSPDAKTVVPNVAKSYEVSEDAKTFTFHLRKGMKWSDGAPFTADDILFWYEDVLLNKDLNPVIPKWLTMGGKPVKVEKVDDYTVKFIFAEPYGLFLRMLAAPGGLEICRYPKHYMKQFHPRYAPIEKLEKMAKEEGYTYWYQLWGLKQDWRNPEHPWIWAWIVKKAPPSIPVICERNPYYYKVDPEGNQLPYIDKIRFEVVEDVEMLNMKVVAGEVDMQFRHTTWNNYPLFMANRDKGNYRVMKWKLARGCDALLILNLNNKDPVLRKIVETRKFRLALSLAINREEMNELVYLGMGVPRQATVIPECPYYEEEFAKAYAEYDPERANALLDEIGLKWDKDHKYRLRPDGKTLALTIEFAPVFGPWADAMSLVKEYWEAIGVKTSLKSESRPLFSQRGMAGEMDVGIWTMDRCFTPLVEPHYWLPTHGGTPPSSGLLYRDWYDTNGKKGEKPTGDILKLFELYDKAKSTRDKEERTRLAKEILRLNAENIWNIGSVGCLPHLGIVKNNFRNVPEEAISDWLQLTPGNTYPEQYFIKQR</sequence>
<dbReference type="PANTHER" id="PTHR30290:SF62">
    <property type="entry name" value="OLIGOPEPTIDE ABC TRANSPORTER, PERIPLASMIC OLIGOPEPTIDE-BINDING PROTEIN"/>
    <property type="match status" value="1"/>
</dbReference>
<dbReference type="Gene3D" id="3.10.105.10">
    <property type="entry name" value="Dipeptide-binding Protein, Domain 3"/>
    <property type="match status" value="1"/>
</dbReference>
<dbReference type="Pfam" id="PF00496">
    <property type="entry name" value="SBP_bac_5"/>
    <property type="match status" value="1"/>
</dbReference>
<dbReference type="GO" id="GO:0015833">
    <property type="term" value="P:peptide transport"/>
    <property type="evidence" value="ECO:0007669"/>
    <property type="project" value="TreeGrafter"/>
</dbReference>
<dbReference type="GO" id="GO:0042597">
    <property type="term" value="C:periplasmic space"/>
    <property type="evidence" value="ECO:0007669"/>
    <property type="project" value="UniProtKB-ARBA"/>
</dbReference>
<dbReference type="InterPro" id="IPR023765">
    <property type="entry name" value="SBP_5_CS"/>
</dbReference>
<evidence type="ECO:0000313" key="3">
    <source>
        <dbReference type="Proteomes" id="UP000279422"/>
    </source>
</evidence>
<dbReference type="GO" id="GO:0043190">
    <property type="term" value="C:ATP-binding cassette (ABC) transporter complex"/>
    <property type="evidence" value="ECO:0007669"/>
    <property type="project" value="InterPro"/>
</dbReference>
<dbReference type="InterPro" id="IPR000914">
    <property type="entry name" value="SBP_5_dom"/>
</dbReference>
<dbReference type="Gene3D" id="3.40.190.10">
    <property type="entry name" value="Periplasmic binding protein-like II"/>
    <property type="match status" value="1"/>
</dbReference>
<protein>
    <submittedName>
        <fullName evidence="2">ABC transporter substrate-binding protein</fullName>
    </submittedName>
</protein>
<evidence type="ECO:0000313" key="2">
    <source>
        <dbReference type="EMBL" id="RLE08462.1"/>
    </source>
</evidence>
<dbReference type="PANTHER" id="PTHR30290">
    <property type="entry name" value="PERIPLASMIC BINDING COMPONENT OF ABC TRANSPORTER"/>
    <property type="match status" value="1"/>
</dbReference>
<dbReference type="AlphaFoldDB" id="A0A497E3F6"/>